<dbReference type="GO" id="GO:0003700">
    <property type="term" value="F:DNA-binding transcription factor activity"/>
    <property type="evidence" value="ECO:0007669"/>
    <property type="project" value="TreeGrafter"/>
</dbReference>
<dbReference type="PROSITE" id="PS50943">
    <property type="entry name" value="HTH_CROC1"/>
    <property type="match status" value="1"/>
</dbReference>
<dbReference type="InterPro" id="IPR001387">
    <property type="entry name" value="Cro/C1-type_HTH"/>
</dbReference>
<evidence type="ECO:0000259" key="2">
    <source>
        <dbReference type="PROSITE" id="PS50943"/>
    </source>
</evidence>
<organism evidence="3 4">
    <name type="scientific">Natronospirillum operosum</name>
    <dbReference type="NCBI Taxonomy" id="2759953"/>
    <lineage>
        <taxon>Bacteria</taxon>
        <taxon>Pseudomonadati</taxon>
        <taxon>Pseudomonadota</taxon>
        <taxon>Gammaproteobacteria</taxon>
        <taxon>Oceanospirillales</taxon>
        <taxon>Natronospirillaceae</taxon>
        <taxon>Natronospirillum</taxon>
    </lineage>
</organism>
<dbReference type="InterPro" id="IPR050807">
    <property type="entry name" value="TransReg_Diox_bact_type"/>
</dbReference>
<evidence type="ECO:0000256" key="1">
    <source>
        <dbReference type="ARBA" id="ARBA00023125"/>
    </source>
</evidence>
<dbReference type="OrthoDB" id="6891141at2"/>
<accession>A0A4Z0WDI5</accession>
<feature type="domain" description="HTH cro/C1-type" evidence="2">
    <location>
        <begin position="14"/>
        <end position="68"/>
    </location>
</feature>
<evidence type="ECO:0000313" key="4">
    <source>
        <dbReference type="Proteomes" id="UP000297475"/>
    </source>
</evidence>
<dbReference type="SMART" id="SM00530">
    <property type="entry name" value="HTH_XRE"/>
    <property type="match status" value="1"/>
</dbReference>
<dbReference type="InterPro" id="IPR010982">
    <property type="entry name" value="Lambda_DNA-bd_dom_sf"/>
</dbReference>
<dbReference type="RefSeq" id="WP_135482000.1">
    <property type="nucleotide sequence ID" value="NZ_SRMF01000001.1"/>
</dbReference>
<dbReference type="GO" id="GO:0003677">
    <property type="term" value="F:DNA binding"/>
    <property type="evidence" value="ECO:0007669"/>
    <property type="project" value="UniProtKB-KW"/>
</dbReference>
<name>A0A4Z0WDI5_9GAMM</name>
<dbReference type="AlphaFoldDB" id="A0A4Z0WDI5"/>
<dbReference type="PANTHER" id="PTHR46797">
    <property type="entry name" value="HTH-TYPE TRANSCRIPTIONAL REGULATOR"/>
    <property type="match status" value="1"/>
</dbReference>
<comment type="caution">
    <text evidence="3">The sequence shown here is derived from an EMBL/GenBank/DDBJ whole genome shotgun (WGS) entry which is preliminary data.</text>
</comment>
<dbReference type="Gene3D" id="1.10.260.40">
    <property type="entry name" value="lambda repressor-like DNA-binding domains"/>
    <property type="match status" value="1"/>
</dbReference>
<dbReference type="Pfam" id="PF01381">
    <property type="entry name" value="HTH_3"/>
    <property type="match status" value="1"/>
</dbReference>
<evidence type="ECO:0000313" key="3">
    <source>
        <dbReference type="EMBL" id="TGG95934.1"/>
    </source>
</evidence>
<proteinExistence type="predicted"/>
<sequence length="128" mass="14570">MNDREATRELGQAIARRRKEKGLTQAQVAEFMGIEKETVSRIENGAISPTLQRLKQFAEILDCSLSDLFRTEDDRSVALSQDLTEAIRSLSPEEQELVLHFVNEVVRVLNAKGRDQLEDELNREDRSG</sequence>
<dbReference type="PANTHER" id="PTHR46797:SF1">
    <property type="entry name" value="METHYLPHOSPHONATE SYNTHASE"/>
    <property type="match status" value="1"/>
</dbReference>
<dbReference type="SUPFAM" id="SSF47413">
    <property type="entry name" value="lambda repressor-like DNA-binding domains"/>
    <property type="match status" value="1"/>
</dbReference>
<keyword evidence="1" id="KW-0238">DNA-binding</keyword>
<gene>
    <name evidence="3" type="ORF">E4656_05925</name>
</gene>
<reference evidence="3 4" key="1">
    <citation type="submission" date="2019-04" db="EMBL/GenBank/DDBJ databases">
        <title>Natronospirillum operosus gen. nov., sp. nov., a haloalkaliphilic satellite isolated from decaying biomass of laboratory culture of cyanobacterium Geitlerinema sp. and proposal of Natronospirillaceae fam. nov. and Saccharospirillaceae fam. nov.</title>
        <authorList>
            <person name="Kevbrin V."/>
            <person name="Boltyanskaya Y."/>
            <person name="Koziaeva V."/>
            <person name="Grouzdev D.S."/>
            <person name="Park M."/>
            <person name="Cho J."/>
        </authorList>
    </citation>
    <scope>NUCLEOTIDE SEQUENCE [LARGE SCALE GENOMIC DNA]</scope>
    <source>
        <strain evidence="3 4">G-116</strain>
    </source>
</reference>
<protein>
    <submittedName>
        <fullName evidence="3">XRE family transcriptional regulator</fullName>
    </submittedName>
</protein>
<dbReference type="CDD" id="cd00093">
    <property type="entry name" value="HTH_XRE"/>
    <property type="match status" value="1"/>
</dbReference>
<dbReference type="GO" id="GO:0005829">
    <property type="term" value="C:cytosol"/>
    <property type="evidence" value="ECO:0007669"/>
    <property type="project" value="TreeGrafter"/>
</dbReference>
<keyword evidence="4" id="KW-1185">Reference proteome</keyword>
<dbReference type="Proteomes" id="UP000297475">
    <property type="component" value="Unassembled WGS sequence"/>
</dbReference>
<dbReference type="EMBL" id="SRMF01000001">
    <property type="protein sequence ID" value="TGG95934.1"/>
    <property type="molecule type" value="Genomic_DNA"/>
</dbReference>